<accession>F6YGH2</accession>
<reference evidence="1" key="3">
    <citation type="submission" date="2025-08" db="UniProtKB">
        <authorList>
            <consortium name="Ensembl"/>
        </authorList>
    </citation>
    <scope>IDENTIFICATION</scope>
</reference>
<dbReference type="SMART" id="SM00368">
    <property type="entry name" value="LRR_RI"/>
    <property type="match status" value="3"/>
</dbReference>
<proteinExistence type="predicted"/>
<dbReference type="Pfam" id="PF13516">
    <property type="entry name" value="LRR_6"/>
    <property type="match status" value="1"/>
</dbReference>
<protein>
    <submittedName>
        <fullName evidence="1">Uncharacterized protein</fullName>
    </submittedName>
</protein>
<dbReference type="PANTHER" id="PTHR24114:SF2">
    <property type="entry name" value="F-BOX DOMAIN-CONTAINING PROTEIN-RELATED"/>
    <property type="match status" value="1"/>
</dbReference>
<reference evidence="1" key="2">
    <citation type="journal article" date="2008" name="Genome Biol.">
        <title>Improved genome assembly and evidence-based global gene model set for the chordate Ciona intestinalis: new insight into intron and operon populations.</title>
        <authorList>
            <person name="Satou Y."/>
            <person name="Mineta K."/>
            <person name="Ogasawara M."/>
            <person name="Sasakura Y."/>
            <person name="Shoguchi E."/>
            <person name="Ueno K."/>
            <person name="Yamada L."/>
            <person name="Matsumoto J."/>
            <person name="Wasserscheid J."/>
            <person name="Dewar K."/>
            <person name="Wiley G.B."/>
            <person name="Macmil S.L."/>
            <person name="Roe B.A."/>
            <person name="Zeller R.W."/>
            <person name="Hastings K.E."/>
            <person name="Lemaire P."/>
            <person name="Lindquist E."/>
            <person name="Endo T."/>
            <person name="Hotta K."/>
            <person name="Inaba K."/>
        </authorList>
    </citation>
    <scope>NUCLEOTIDE SEQUENCE [LARGE SCALE GENOMIC DNA]</scope>
    <source>
        <strain evidence="1">wild type</strain>
    </source>
</reference>
<dbReference type="Gene3D" id="3.80.10.10">
    <property type="entry name" value="Ribonuclease Inhibitor"/>
    <property type="match status" value="1"/>
</dbReference>
<dbReference type="InterPro" id="IPR052394">
    <property type="entry name" value="LRR-containing"/>
</dbReference>
<dbReference type="InterPro" id="IPR032675">
    <property type="entry name" value="LRR_dom_sf"/>
</dbReference>
<keyword evidence="2" id="KW-1185">Reference proteome</keyword>
<dbReference type="EMBL" id="EAAA01001336">
    <property type="status" value="NOT_ANNOTATED_CDS"/>
    <property type="molecule type" value="Genomic_DNA"/>
</dbReference>
<dbReference type="AlphaFoldDB" id="F6YGH2"/>
<dbReference type="PANTHER" id="PTHR24114">
    <property type="entry name" value="LEUCINE RICH REPEAT FAMILY PROTEIN"/>
    <property type="match status" value="1"/>
</dbReference>
<reference evidence="1" key="4">
    <citation type="submission" date="2025-09" db="UniProtKB">
        <authorList>
            <consortium name="Ensembl"/>
        </authorList>
    </citation>
    <scope>IDENTIFICATION</scope>
</reference>
<organism evidence="1 2">
    <name type="scientific">Ciona intestinalis</name>
    <name type="common">Transparent sea squirt</name>
    <name type="synonym">Ascidia intestinalis</name>
    <dbReference type="NCBI Taxonomy" id="7719"/>
    <lineage>
        <taxon>Eukaryota</taxon>
        <taxon>Metazoa</taxon>
        <taxon>Chordata</taxon>
        <taxon>Tunicata</taxon>
        <taxon>Ascidiacea</taxon>
        <taxon>Phlebobranchia</taxon>
        <taxon>Cionidae</taxon>
        <taxon>Ciona</taxon>
    </lineage>
</organism>
<dbReference type="InParanoid" id="F6YGH2"/>
<dbReference type="HOGENOM" id="CLU_1102458_0_0_1"/>
<evidence type="ECO:0000313" key="2">
    <source>
        <dbReference type="Proteomes" id="UP000008144"/>
    </source>
</evidence>
<evidence type="ECO:0000313" key="1">
    <source>
        <dbReference type="Ensembl" id="ENSCINP00000008735.2"/>
    </source>
</evidence>
<name>F6YGH2_CIOIN</name>
<sequence length="252" mass="27743">MCKKFSNFRCLQKLNVSSACLTPSSVVQLAHALCRPEIANSLLHLDVSHNNVQCKDSMGELTNTIKVLPRLEYLDLSNNYVGDTSACSLAHGLGVNGAVEILKLDWVQIGNVAFSALRYHLADSNLKELSLEGNYLGCESNDCFIHYCEASADCVGKEMFPNLTSLNLSGISANLATKPSHGSALALGRFIDSAHNLESIDLRHVFLQTEHLIDILNRCTHHTKFKNLRISQSLCGLTEEEASKWKCLKLVP</sequence>
<dbReference type="Pfam" id="PF00560">
    <property type="entry name" value="LRR_1"/>
    <property type="match status" value="1"/>
</dbReference>
<dbReference type="Proteomes" id="UP000008144">
    <property type="component" value="Chromosome 2"/>
</dbReference>
<dbReference type="InterPro" id="IPR001611">
    <property type="entry name" value="Leu-rich_rpt"/>
</dbReference>
<reference evidence="2" key="1">
    <citation type="journal article" date="2002" name="Science">
        <title>The draft genome of Ciona intestinalis: insights into chordate and vertebrate origins.</title>
        <authorList>
            <person name="Dehal P."/>
            <person name="Satou Y."/>
            <person name="Campbell R.K."/>
            <person name="Chapman J."/>
            <person name="Degnan B."/>
            <person name="De Tomaso A."/>
            <person name="Davidson B."/>
            <person name="Di Gregorio A."/>
            <person name="Gelpke M."/>
            <person name="Goodstein D.M."/>
            <person name="Harafuji N."/>
            <person name="Hastings K.E."/>
            <person name="Ho I."/>
            <person name="Hotta K."/>
            <person name="Huang W."/>
            <person name="Kawashima T."/>
            <person name="Lemaire P."/>
            <person name="Martinez D."/>
            <person name="Meinertzhagen I.A."/>
            <person name="Necula S."/>
            <person name="Nonaka M."/>
            <person name="Putnam N."/>
            <person name="Rash S."/>
            <person name="Saiga H."/>
            <person name="Satake M."/>
            <person name="Terry A."/>
            <person name="Yamada L."/>
            <person name="Wang H.G."/>
            <person name="Awazu S."/>
            <person name="Azumi K."/>
            <person name="Boore J."/>
            <person name="Branno M."/>
            <person name="Chin-Bow S."/>
            <person name="DeSantis R."/>
            <person name="Doyle S."/>
            <person name="Francino P."/>
            <person name="Keys D.N."/>
            <person name="Haga S."/>
            <person name="Hayashi H."/>
            <person name="Hino K."/>
            <person name="Imai K.S."/>
            <person name="Inaba K."/>
            <person name="Kano S."/>
            <person name="Kobayashi K."/>
            <person name="Kobayashi M."/>
            <person name="Lee B.I."/>
            <person name="Makabe K.W."/>
            <person name="Manohar C."/>
            <person name="Matassi G."/>
            <person name="Medina M."/>
            <person name="Mochizuki Y."/>
            <person name="Mount S."/>
            <person name="Morishita T."/>
            <person name="Miura S."/>
            <person name="Nakayama A."/>
            <person name="Nishizaka S."/>
            <person name="Nomoto H."/>
            <person name="Ohta F."/>
            <person name="Oishi K."/>
            <person name="Rigoutsos I."/>
            <person name="Sano M."/>
            <person name="Sasaki A."/>
            <person name="Sasakura Y."/>
            <person name="Shoguchi E."/>
            <person name="Shin-i T."/>
            <person name="Spagnuolo A."/>
            <person name="Stainier D."/>
            <person name="Suzuki M.M."/>
            <person name="Tassy O."/>
            <person name="Takatori N."/>
            <person name="Tokuoka M."/>
            <person name="Yagi K."/>
            <person name="Yoshizaki F."/>
            <person name="Wada S."/>
            <person name="Zhang C."/>
            <person name="Hyatt P.D."/>
            <person name="Larimer F."/>
            <person name="Detter C."/>
            <person name="Doggett N."/>
            <person name="Glavina T."/>
            <person name="Hawkins T."/>
            <person name="Richardson P."/>
            <person name="Lucas S."/>
            <person name="Kohara Y."/>
            <person name="Levine M."/>
            <person name="Satoh N."/>
            <person name="Rokhsar D.S."/>
        </authorList>
    </citation>
    <scope>NUCLEOTIDE SEQUENCE [LARGE SCALE GENOMIC DNA]</scope>
</reference>
<dbReference type="Ensembl" id="ENSCINT00000008735.2">
    <property type="protein sequence ID" value="ENSCINP00000008735.2"/>
    <property type="gene ID" value="ENSCING00000004232.2"/>
</dbReference>
<dbReference type="SUPFAM" id="SSF52047">
    <property type="entry name" value="RNI-like"/>
    <property type="match status" value="1"/>
</dbReference>